<protein>
    <submittedName>
        <fullName evidence="1">Uncharacterized protein</fullName>
    </submittedName>
</protein>
<sequence>MLDAADFVLHGLTLRQLATGEQLADIIDEDAETITTHLDAATADGKAIAARGAYMITPAGRTHLDGLYPEAFAAQRGDPALVDTLADFEQGINKQILAVMTSWQTVTVDGAEQPNDHSDADHDAKVIDKLARLHDRATVQLAPFADADPLTKRFLARLEIAQQRVDQGDNDYVSNVRIDSYHTVWYQMHEHLLRVMGEERDE</sequence>
<dbReference type="AlphaFoldDB" id="M0QGH2"/>
<dbReference type="Proteomes" id="UP000011666">
    <property type="component" value="Unassembled WGS sequence"/>
</dbReference>
<keyword evidence="2" id="KW-1185">Reference proteome</keyword>
<organism evidence="1 2">
    <name type="scientific">Gordonia soli NBRC 108243</name>
    <dbReference type="NCBI Taxonomy" id="1223545"/>
    <lineage>
        <taxon>Bacteria</taxon>
        <taxon>Bacillati</taxon>
        <taxon>Actinomycetota</taxon>
        <taxon>Actinomycetes</taxon>
        <taxon>Mycobacteriales</taxon>
        <taxon>Gordoniaceae</taxon>
        <taxon>Gordonia</taxon>
    </lineage>
</organism>
<proteinExistence type="predicted"/>
<name>M0QGH2_9ACTN</name>
<gene>
    <name evidence="1" type="ORF">GS4_07_01250</name>
</gene>
<evidence type="ECO:0000313" key="1">
    <source>
        <dbReference type="EMBL" id="GAC67376.1"/>
    </source>
</evidence>
<reference evidence="1 2" key="1">
    <citation type="submission" date="2013-01" db="EMBL/GenBank/DDBJ databases">
        <title>Whole genome shotgun sequence of Gordonia soli NBRC 108243.</title>
        <authorList>
            <person name="Isaki-Nakamura S."/>
            <person name="Hosoyama A."/>
            <person name="Tsuchikane K."/>
            <person name="Ando Y."/>
            <person name="Baba S."/>
            <person name="Ohji S."/>
            <person name="Hamada M."/>
            <person name="Tamura T."/>
            <person name="Yamazoe A."/>
            <person name="Yamazaki S."/>
            <person name="Fujita N."/>
        </authorList>
    </citation>
    <scope>NUCLEOTIDE SEQUENCE [LARGE SCALE GENOMIC DNA]</scope>
    <source>
        <strain evidence="1 2">NBRC 108243</strain>
    </source>
</reference>
<accession>M0QGH2</accession>
<dbReference type="STRING" id="1223545.GS4_07_01250"/>
<dbReference type="EMBL" id="BANX01000007">
    <property type="protein sequence ID" value="GAC67376.1"/>
    <property type="molecule type" value="Genomic_DNA"/>
</dbReference>
<evidence type="ECO:0000313" key="2">
    <source>
        <dbReference type="Proteomes" id="UP000011666"/>
    </source>
</evidence>
<dbReference type="OrthoDB" id="3568381at2"/>
<dbReference type="RefSeq" id="WP_007618491.1">
    <property type="nucleotide sequence ID" value="NZ_BANX01000007.1"/>
</dbReference>
<dbReference type="eggNOG" id="ENOG5031VSF">
    <property type="taxonomic scope" value="Bacteria"/>
</dbReference>
<comment type="caution">
    <text evidence="1">The sequence shown here is derived from an EMBL/GenBank/DDBJ whole genome shotgun (WGS) entry which is preliminary data.</text>
</comment>